<organism evidence="2">
    <name type="scientific">Clastoptera arizonana</name>
    <name type="common">Arizona spittle bug</name>
    <dbReference type="NCBI Taxonomy" id="38151"/>
    <lineage>
        <taxon>Eukaryota</taxon>
        <taxon>Metazoa</taxon>
        <taxon>Ecdysozoa</taxon>
        <taxon>Arthropoda</taxon>
        <taxon>Hexapoda</taxon>
        <taxon>Insecta</taxon>
        <taxon>Pterygota</taxon>
        <taxon>Neoptera</taxon>
        <taxon>Paraneoptera</taxon>
        <taxon>Hemiptera</taxon>
        <taxon>Auchenorrhyncha</taxon>
        <taxon>Cercopoidea</taxon>
        <taxon>Clastopteridae</taxon>
        <taxon>Clastoptera</taxon>
    </lineage>
</organism>
<sequence length="189" mass="20285">NPPDNPNRSSFLSNKTKKLDNSIVKSNSSVKSPTENKSNQVNSVLNLRSTLNNNISNSGTTKPDLVSSCATTPGLKSPDVLEGNKVNQFRPKSSFKINKNSVPTVNKETSQKSSITSQPLPAIPSKAASSGVKVSQPEAKLSNPTTNKLSHVASLQKKFEQGKSSVKPVKQTITNPTTVKSPKSFNIKR</sequence>
<feature type="non-terminal residue" evidence="2">
    <location>
        <position position="1"/>
    </location>
</feature>
<evidence type="ECO:0000313" key="2">
    <source>
        <dbReference type="EMBL" id="JAS26606.1"/>
    </source>
</evidence>
<protein>
    <submittedName>
        <fullName evidence="2">Uncharacterized protein</fullName>
    </submittedName>
</protein>
<dbReference type="AlphaFoldDB" id="A0A1B6DLL5"/>
<feature type="region of interest" description="Disordered" evidence="1">
    <location>
        <begin position="1"/>
        <end position="41"/>
    </location>
</feature>
<feature type="compositionally biased region" description="Low complexity" evidence="1">
    <location>
        <begin position="21"/>
        <end position="32"/>
    </location>
</feature>
<feature type="region of interest" description="Disordered" evidence="1">
    <location>
        <begin position="91"/>
        <end position="189"/>
    </location>
</feature>
<gene>
    <name evidence="2" type="ORF">g.21532</name>
</gene>
<evidence type="ECO:0000256" key="1">
    <source>
        <dbReference type="SAM" id="MobiDB-lite"/>
    </source>
</evidence>
<name>A0A1B6DLL5_9HEMI</name>
<accession>A0A1B6DLL5</accession>
<dbReference type="EMBL" id="GEDC01010692">
    <property type="protein sequence ID" value="JAS26606.1"/>
    <property type="molecule type" value="Transcribed_RNA"/>
</dbReference>
<feature type="compositionally biased region" description="Polar residues" evidence="1">
    <location>
        <begin position="1"/>
        <end position="14"/>
    </location>
</feature>
<proteinExistence type="predicted"/>
<feature type="compositionally biased region" description="Polar residues" evidence="1">
    <location>
        <begin position="171"/>
        <end position="189"/>
    </location>
</feature>
<feature type="compositionally biased region" description="Polar residues" evidence="1">
    <location>
        <begin position="91"/>
        <end position="119"/>
    </location>
</feature>
<reference evidence="2" key="1">
    <citation type="submission" date="2015-12" db="EMBL/GenBank/DDBJ databases">
        <title>De novo transcriptome assembly of four potential Pierce s Disease insect vectors from Arizona vineyards.</title>
        <authorList>
            <person name="Tassone E.E."/>
        </authorList>
    </citation>
    <scope>NUCLEOTIDE SEQUENCE</scope>
</reference>